<dbReference type="InterPro" id="IPR016197">
    <property type="entry name" value="Chromo-like_dom_sf"/>
</dbReference>
<evidence type="ECO:0000313" key="4">
    <source>
        <dbReference type="Proteomes" id="UP000717585"/>
    </source>
</evidence>
<proteinExistence type="predicted"/>
<dbReference type="Proteomes" id="UP000717585">
    <property type="component" value="Unassembled WGS sequence"/>
</dbReference>
<dbReference type="Gene3D" id="2.40.50.40">
    <property type="match status" value="1"/>
</dbReference>
<feature type="domain" description="Chromo" evidence="2">
    <location>
        <begin position="130"/>
        <end position="163"/>
    </location>
</feature>
<dbReference type="EMBL" id="JAHDYR010000015">
    <property type="protein sequence ID" value="KAG9394279.1"/>
    <property type="molecule type" value="Genomic_DNA"/>
</dbReference>
<protein>
    <submittedName>
        <fullName evidence="3">Chromo (CHRromatin Organization MOdifier) domain</fullName>
    </submittedName>
</protein>
<gene>
    <name evidence="3" type="ORF">J8273_3907</name>
</gene>
<evidence type="ECO:0000256" key="1">
    <source>
        <dbReference type="SAM" id="MobiDB-lite"/>
    </source>
</evidence>
<accession>A0A8J6B4Q7</accession>
<dbReference type="AlphaFoldDB" id="A0A8J6B4Q7"/>
<comment type="caution">
    <text evidence="3">The sequence shown here is derived from an EMBL/GenBank/DDBJ whole genome shotgun (WGS) entry which is preliminary data.</text>
</comment>
<name>A0A8J6B4Q7_9EUKA</name>
<reference evidence="3" key="1">
    <citation type="submission" date="2021-05" db="EMBL/GenBank/DDBJ databases">
        <title>A free-living protist that lacks canonical eukaryotic 1 DNA replication and segregation systems.</title>
        <authorList>
            <person name="Salas-Leiva D.E."/>
            <person name="Tromer E.C."/>
            <person name="Curtis B.A."/>
            <person name="Jerlstrom-Hultqvist J."/>
            <person name="Kolisko M."/>
            <person name="Yi Z."/>
            <person name="Salas-Leiva J.S."/>
            <person name="Gallot-Lavallee L."/>
            <person name="Kops G.J.P.L."/>
            <person name="Archibald J.M."/>
            <person name="Simpson A.G.B."/>
            <person name="Roger A.J."/>
        </authorList>
    </citation>
    <scope>NUCLEOTIDE SEQUENCE</scope>
    <source>
        <strain evidence="3">BICM</strain>
    </source>
</reference>
<feature type="region of interest" description="Disordered" evidence="1">
    <location>
        <begin position="1"/>
        <end position="23"/>
    </location>
</feature>
<dbReference type="InterPro" id="IPR000953">
    <property type="entry name" value="Chromo/chromo_shadow_dom"/>
</dbReference>
<sequence length="201" mass="23275">MENSKHKSPQLHRLPRKRETRCQHRVNRQLGITGDDPPTPKWHGTREGIGTIELVLVRYPTKSPSKILAPIRGPVRMLGEGKSPNSYRLQDLVTKAELLVHADRLVPFKRAHNTSLKDLETLVGFEQNEQPVDSIVGHRERNGKLEMLIHWQGLEDSEDSFIPYNAYYDQLAALDSYLEDNPTLRPLFARYKRNFRPHGRR</sequence>
<dbReference type="OrthoDB" id="1918685at2759"/>
<keyword evidence="4" id="KW-1185">Reference proteome</keyword>
<evidence type="ECO:0000259" key="2">
    <source>
        <dbReference type="PROSITE" id="PS50013"/>
    </source>
</evidence>
<dbReference type="CDD" id="cd00024">
    <property type="entry name" value="CD_CSD"/>
    <property type="match status" value="1"/>
</dbReference>
<evidence type="ECO:0000313" key="3">
    <source>
        <dbReference type="EMBL" id="KAG9394279.1"/>
    </source>
</evidence>
<dbReference type="PROSITE" id="PS50013">
    <property type="entry name" value="CHROMO_2"/>
    <property type="match status" value="1"/>
</dbReference>
<dbReference type="SUPFAM" id="SSF54160">
    <property type="entry name" value="Chromo domain-like"/>
    <property type="match status" value="1"/>
</dbReference>
<organism evidence="3 4">
    <name type="scientific">Carpediemonas membranifera</name>
    <dbReference type="NCBI Taxonomy" id="201153"/>
    <lineage>
        <taxon>Eukaryota</taxon>
        <taxon>Metamonada</taxon>
        <taxon>Carpediemonas-like organisms</taxon>
        <taxon>Carpediemonas</taxon>
    </lineage>
</organism>